<dbReference type="AlphaFoldDB" id="A0ABD0QL00"/>
<evidence type="ECO:0000313" key="3">
    <source>
        <dbReference type="Proteomes" id="UP001529510"/>
    </source>
</evidence>
<protein>
    <submittedName>
        <fullName evidence="2">Uncharacterized protein</fullName>
    </submittedName>
</protein>
<dbReference type="Proteomes" id="UP001529510">
    <property type="component" value="Unassembled WGS sequence"/>
</dbReference>
<organism evidence="2 3">
    <name type="scientific">Cirrhinus mrigala</name>
    <name type="common">Mrigala</name>
    <dbReference type="NCBI Taxonomy" id="683832"/>
    <lineage>
        <taxon>Eukaryota</taxon>
        <taxon>Metazoa</taxon>
        <taxon>Chordata</taxon>
        <taxon>Craniata</taxon>
        <taxon>Vertebrata</taxon>
        <taxon>Euteleostomi</taxon>
        <taxon>Actinopterygii</taxon>
        <taxon>Neopterygii</taxon>
        <taxon>Teleostei</taxon>
        <taxon>Ostariophysi</taxon>
        <taxon>Cypriniformes</taxon>
        <taxon>Cyprinidae</taxon>
        <taxon>Labeoninae</taxon>
        <taxon>Labeonini</taxon>
        <taxon>Cirrhinus</taxon>
    </lineage>
</organism>
<evidence type="ECO:0000313" key="2">
    <source>
        <dbReference type="EMBL" id="KAL0186896.1"/>
    </source>
</evidence>
<gene>
    <name evidence="2" type="ORF">M9458_018566</name>
</gene>
<feature type="region of interest" description="Disordered" evidence="1">
    <location>
        <begin position="1"/>
        <end position="57"/>
    </location>
</feature>
<proteinExistence type="predicted"/>
<comment type="caution">
    <text evidence="2">The sequence shown here is derived from an EMBL/GenBank/DDBJ whole genome shotgun (WGS) entry which is preliminary data.</text>
</comment>
<keyword evidence="3" id="KW-1185">Reference proteome</keyword>
<evidence type="ECO:0000256" key="1">
    <source>
        <dbReference type="SAM" id="MobiDB-lite"/>
    </source>
</evidence>
<feature type="compositionally biased region" description="Polar residues" evidence="1">
    <location>
        <begin position="25"/>
        <end position="51"/>
    </location>
</feature>
<name>A0ABD0QL00_CIRMR</name>
<feature type="non-terminal residue" evidence="2">
    <location>
        <position position="57"/>
    </location>
</feature>
<sequence>MGPASTVKQLKKSTKKTGCWDEPPTTVNAQPSLQRASGKTITGQIQRSTLTAGAAGN</sequence>
<dbReference type="EMBL" id="JAMKFB020000008">
    <property type="protein sequence ID" value="KAL0186896.1"/>
    <property type="molecule type" value="Genomic_DNA"/>
</dbReference>
<reference evidence="2 3" key="1">
    <citation type="submission" date="2024-05" db="EMBL/GenBank/DDBJ databases">
        <title>Genome sequencing and assembly of Indian major carp, Cirrhinus mrigala (Hamilton, 1822).</title>
        <authorList>
            <person name="Mohindra V."/>
            <person name="Chowdhury L.M."/>
            <person name="Lal K."/>
            <person name="Jena J.K."/>
        </authorList>
    </citation>
    <scope>NUCLEOTIDE SEQUENCE [LARGE SCALE GENOMIC DNA]</scope>
    <source>
        <strain evidence="2">CM1030</strain>
        <tissue evidence="2">Blood</tissue>
    </source>
</reference>
<accession>A0ABD0QL00</accession>